<comment type="caution">
    <text evidence="2">The sequence shown here is derived from an EMBL/GenBank/DDBJ whole genome shotgun (WGS) entry which is preliminary data.</text>
</comment>
<keyword evidence="3" id="KW-1185">Reference proteome</keyword>
<gene>
    <name evidence="2" type="ORF">SLEP1_g8005</name>
</gene>
<keyword evidence="1" id="KW-0812">Transmembrane</keyword>
<protein>
    <submittedName>
        <fullName evidence="2">Uncharacterized protein</fullName>
    </submittedName>
</protein>
<feature type="transmembrane region" description="Helical" evidence="1">
    <location>
        <begin position="48"/>
        <end position="71"/>
    </location>
</feature>
<dbReference type="AlphaFoldDB" id="A0AAV5I684"/>
<reference evidence="2 3" key="1">
    <citation type="journal article" date="2021" name="Commun. Biol.">
        <title>The genome of Shorea leprosula (Dipterocarpaceae) highlights the ecological relevance of drought in aseasonal tropical rainforests.</title>
        <authorList>
            <person name="Ng K.K.S."/>
            <person name="Kobayashi M.J."/>
            <person name="Fawcett J.A."/>
            <person name="Hatakeyama M."/>
            <person name="Paape T."/>
            <person name="Ng C.H."/>
            <person name="Ang C.C."/>
            <person name="Tnah L.H."/>
            <person name="Lee C.T."/>
            <person name="Nishiyama T."/>
            <person name="Sese J."/>
            <person name="O'Brien M.J."/>
            <person name="Copetti D."/>
            <person name="Mohd Noor M.I."/>
            <person name="Ong R.C."/>
            <person name="Putra M."/>
            <person name="Sireger I.Z."/>
            <person name="Indrioko S."/>
            <person name="Kosugi Y."/>
            <person name="Izuno A."/>
            <person name="Isagi Y."/>
            <person name="Lee S.L."/>
            <person name="Shimizu K.K."/>
        </authorList>
    </citation>
    <scope>NUCLEOTIDE SEQUENCE [LARGE SCALE GENOMIC DNA]</scope>
    <source>
        <strain evidence="2">214</strain>
    </source>
</reference>
<accession>A0AAV5I684</accession>
<organism evidence="2 3">
    <name type="scientific">Rubroshorea leprosula</name>
    <dbReference type="NCBI Taxonomy" id="152421"/>
    <lineage>
        <taxon>Eukaryota</taxon>
        <taxon>Viridiplantae</taxon>
        <taxon>Streptophyta</taxon>
        <taxon>Embryophyta</taxon>
        <taxon>Tracheophyta</taxon>
        <taxon>Spermatophyta</taxon>
        <taxon>Magnoliopsida</taxon>
        <taxon>eudicotyledons</taxon>
        <taxon>Gunneridae</taxon>
        <taxon>Pentapetalae</taxon>
        <taxon>rosids</taxon>
        <taxon>malvids</taxon>
        <taxon>Malvales</taxon>
        <taxon>Dipterocarpaceae</taxon>
        <taxon>Rubroshorea</taxon>
    </lineage>
</organism>
<dbReference type="Proteomes" id="UP001054252">
    <property type="component" value="Unassembled WGS sequence"/>
</dbReference>
<dbReference type="EMBL" id="BPVZ01000008">
    <property type="protein sequence ID" value="GKU94520.1"/>
    <property type="molecule type" value="Genomic_DNA"/>
</dbReference>
<proteinExistence type="predicted"/>
<keyword evidence="1" id="KW-1133">Transmembrane helix</keyword>
<evidence type="ECO:0000313" key="2">
    <source>
        <dbReference type="EMBL" id="GKU94520.1"/>
    </source>
</evidence>
<sequence length="74" mass="8565">MPVTKTLIEKILLRRCREIQTSFKCLHCTEQWGSDNKYGISESKFCSFSLGSLLAMVPTIFSFPIYFSIFISKF</sequence>
<keyword evidence="1" id="KW-0472">Membrane</keyword>
<evidence type="ECO:0000256" key="1">
    <source>
        <dbReference type="SAM" id="Phobius"/>
    </source>
</evidence>
<evidence type="ECO:0000313" key="3">
    <source>
        <dbReference type="Proteomes" id="UP001054252"/>
    </source>
</evidence>
<name>A0AAV5I684_9ROSI</name>